<organism evidence="2 3">
    <name type="scientific">Litoribacillus peritrichatus</name>
    <dbReference type="NCBI Taxonomy" id="718191"/>
    <lineage>
        <taxon>Bacteria</taxon>
        <taxon>Pseudomonadati</taxon>
        <taxon>Pseudomonadota</taxon>
        <taxon>Gammaproteobacteria</taxon>
        <taxon>Oceanospirillales</taxon>
        <taxon>Oceanospirillaceae</taxon>
        <taxon>Litoribacillus</taxon>
    </lineage>
</organism>
<dbReference type="RefSeq" id="WP_344794890.1">
    <property type="nucleotide sequence ID" value="NZ_BAABBN010000004.1"/>
</dbReference>
<protein>
    <submittedName>
        <fullName evidence="2">Saccharopine dehydrogenase NADP-binding domain-containing protein</fullName>
    </submittedName>
</protein>
<dbReference type="Pfam" id="PF03435">
    <property type="entry name" value="Sacchrp_dh_NADP"/>
    <property type="match status" value="1"/>
</dbReference>
<sequence>MTKTIEIIVYGAYGQIGQAVINELVNKGVAPLLAGRDEKKLIALASRTNLPYLCFNLINNRTIEKHLQSTELFLNCAGSLVDNPEPAVRAAIAQNCHYLDVGGQFSTLSNLQALKPLASQNHSVICAGIGAECIPGECLAGSIKHNLTSLASLEVAYDIDHKFSSGSIKSTIQRLTRGNIEIHNGHPNAAPYTIGARQVLFRNRKKRVSQVPTGDLIAINSSTGCPNVKSYFATSKQFIPLLQLLNWLPGIFRTQPLFKAIDRLFLNSTYKASSQSHFWARGTSENGRTMTARVSTPDIYRFTVDAAVHIALYLLKHERSGGVYTPAQLMTWKLIENLPNCGKITFGDMNE</sequence>
<accession>A0ABP7M235</accession>
<evidence type="ECO:0000313" key="3">
    <source>
        <dbReference type="Proteomes" id="UP001501565"/>
    </source>
</evidence>
<dbReference type="Gene3D" id="3.40.50.720">
    <property type="entry name" value="NAD(P)-binding Rossmann-like Domain"/>
    <property type="match status" value="1"/>
</dbReference>
<evidence type="ECO:0000313" key="2">
    <source>
        <dbReference type="EMBL" id="GAA3912233.1"/>
    </source>
</evidence>
<dbReference type="SUPFAM" id="SSF51735">
    <property type="entry name" value="NAD(P)-binding Rossmann-fold domains"/>
    <property type="match status" value="1"/>
</dbReference>
<reference evidence="3" key="1">
    <citation type="journal article" date="2019" name="Int. J. Syst. Evol. Microbiol.">
        <title>The Global Catalogue of Microorganisms (GCM) 10K type strain sequencing project: providing services to taxonomists for standard genome sequencing and annotation.</title>
        <authorList>
            <consortium name="The Broad Institute Genomics Platform"/>
            <consortium name="The Broad Institute Genome Sequencing Center for Infectious Disease"/>
            <person name="Wu L."/>
            <person name="Ma J."/>
        </authorList>
    </citation>
    <scope>NUCLEOTIDE SEQUENCE [LARGE SCALE GENOMIC DNA]</scope>
    <source>
        <strain evidence="3">JCM 17551</strain>
    </source>
</reference>
<dbReference type="PANTHER" id="PTHR43781:SF1">
    <property type="entry name" value="SACCHAROPINE DEHYDROGENASE"/>
    <property type="match status" value="1"/>
</dbReference>
<dbReference type="PANTHER" id="PTHR43781">
    <property type="entry name" value="SACCHAROPINE DEHYDROGENASE"/>
    <property type="match status" value="1"/>
</dbReference>
<dbReference type="Proteomes" id="UP001501565">
    <property type="component" value="Unassembled WGS sequence"/>
</dbReference>
<evidence type="ECO:0000259" key="1">
    <source>
        <dbReference type="Pfam" id="PF03435"/>
    </source>
</evidence>
<proteinExistence type="predicted"/>
<dbReference type="EMBL" id="BAABBN010000004">
    <property type="protein sequence ID" value="GAA3912233.1"/>
    <property type="molecule type" value="Genomic_DNA"/>
</dbReference>
<gene>
    <name evidence="2" type="ORF">GCM10022277_03670</name>
</gene>
<feature type="domain" description="Saccharopine dehydrogenase NADP binding" evidence="1">
    <location>
        <begin position="7"/>
        <end position="102"/>
    </location>
</feature>
<name>A0ABP7M235_9GAMM</name>
<dbReference type="InterPro" id="IPR005097">
    <property type="entry name" value="Sacchrp_dh_NADP-bd"/>
</dbReference>
<comment type="caution">
    <text evidence="2">The sequence shown here is derived from an EMBL/GenBank/DDBJ whole genome shotgun (WGS) entry which is preliminary data.</text>
</comment>
<dbReference type="InterPro" id="IPR036291">
    <property type="entry name" value="NAD(P)-bd_dom_sf"/>
</dbReference>
<keyword evidence="3" id="KW-1185">Reference proteome</keyword>